<name>A0A6A4V1U3_AMPAM</name>
<dbReference type="PROSITE" id="PS51336">
    <property type="entry name" value="DM10"/>
    <property type="match status" value="1"/>
</dbReference>
<dbReference type="Pfam" id="PF06565">
    <property type="entry name" value="DM10_dom"/>
    <property type="match status" value="1"/>
</dbReference>
<dbReference type="GO" id="GO:0005874">
    <property type="term" value="C:microtubule"/>
    <property type="evidence" value="ECO:0007669"/>
    <property type="project" value="TreeGrafter"/>
</dbReference>
<sequence length="226" mass="26260">MSLPFLPGYSEIGKEIGSRDLPRPGWTKRIPRHSFYPRTAGPGLPAWVAFDKQVLRFRGYYTDRVENSQLERGRIRAVKIHFYLEDDTIEVIESKWKNSQLPQGTLLHRHRVPLPEPDDCEFYTIEHLNVGRDLPLYGTIYHITSCDTFTRNFLSKLGVRVNPDSCIPSDPYMEQRNDQLKALPRPGVECPRTVLNTFGDIYGKGMGRHFIFDNLNNNYHPSDFYQ</sequence>
<keyword evidence="2" id="KW-0963">Cytoplasm</keyword>
<evidence type="ECO:0000259" key="6">
    <source>
        <dbReference type="PROSITE" id="PS51336"/>
    </source>
</evidence>
<dbReference type="AlphaFoldDB" id="A0A6A4V1U3"/>
<keyword evidence="8" id="KW-1185">Reference proteome</keyword>
<dbReference type="InterPro" id="IPR040193">
    <property type="entry name" value="EFHC1/EFHC2/EFHB"/>
</dbReference>
<evidence type="ECO:0000256" key="1">
    <source>
        <dbReference type="ARBA" id="ARBA00004430"/>
    </source>
</evidence>
<evidence type="ECO:0000256" key="2">
    <source>
        <dbReference type="ARBA" id="ARBA00022490"/>
    </source>
</evidence>
<gene>
    <name evidence="7" type="primary">EFHC2</name>
    <name evidence="7" type="ORF">FJT64_011549</name>
</gene>
<evidence type="ECO:0000256" key="3">
    <source>
        <dbReference type="ARBA" id="ARBA00022737"/>
    </source>
</evidence>
<accession>A0A6A4V1U3</accession>
<dbReference type="GO" id="GO:0010975">
    <property type="term" value="P:regulation of neuron projection development"/>
    <property type="evidence" value="ECO:0007669"/>
    <property type="project" value="TreeGrafter"/>
</dbReference>
<dbReference type="PANTHER" id="PTHR12086:SF11">
    <property type="entry name" value="EF-HAND DOMAIN-CONTAINING FAMILY MEMBER C2"/>
    <property type="match status" value="1"/>
</dbReference>
<dbReference type="InterPro" id="IPR006602">
    <property type="entry name" value="DM10_dom"/>
</dbReference>
<dbReference type="Proteomes" id="UP000440578">
    <property type="component" value="Unassembled WGS sequence"/>
</dbReference>
<dbReference type="OrthoDB" id="6344221at2759"/>
<dbReference type="PANTHER" id="PTHR12086">
    <property type="entry name" value="EF-HAND DOMAIN C-TERMINAL CONTAINING PROTEIN"/>
    <property type="match status" value="1"/>
</dbReference>
<evidence type="ECO:0000256" key="4">
    <source>
        <dbReference type="ARBA" id="ARBA00023212"/>
    </source>
</evidence>
<organism evidence="7 8">
    <name type="scientific">Amphibalanus amphitrite</name>
    <name type="common">Striped barnacle</name>
    <name type="synonym">Balanus amphitrite</name>
    <dbReference type="NCBI Taxonomy" id="1232801"/>
    <lineage>
        <taxon>Eukaryota</taxon>
        <taxon>Metazoa</taxon>
        <taxon>Ecdysozoa</taxon>
        <taxon>Arthropoda</taxon>
        <taxon>Crustacea</taxon>
        <taxon>Multicrustacea</taxon>
        <taxon>Cirripedia</taxon>
        <taxon>Thoracica</taxon>
        <taxon>Thoracicalcarea</taxon>
        <taxon>Balanomorpha</taxon>
        <taxon>Balanoidea</taxon>
        <taxon>Balanidae</taxon>
        <taxon>Amphibalaninae</taxon>
        <taxon>Amphibalanus</taxon>
    </lineage>
</organism>
<comment type="caution">
    <text evidence="7">The sequence shown here is derived from an EMBL/GenBank/DDBJ whole genome shotgun (WGS) entry which is preliminary data.</text>
</comment>
<keyword evidence="3" id="KW-0677">Repeat</keyword>
<comment type="subcellular location">
    <subcellularLocation>
        <location evidence="1">Cytoplasm</location>
        <location evidence="1">Cytoskeleton</location>
        <location evidence="1">Cilium axoneme</location>
    </subcellularLocation>
</comment>
<dbReference type="EMBL" id="VIIS01001968">
    <property type="protein sequence ID" value="KAF0290237.1"/>
    <property type="molecule type" value="Genomic_DNA"/>
</dbReference>
<feature type="domain" description="DM10" evidence="6">
    <location>
        <begin position="51"/>
        <end position="158"/>
    </location>
</feature>
<dbReference type="Gene3D" id="2.30.29.170">
    <property type="match status" value="1"/>
</dbReference>
<keyword evidence="4" id="KW-0206">Cytoskeleton</keyword>
<dbReference type="FunFam" id="2.30.29.170:FF:000004">
    <property type="entry name" value="EF-hand domain containing 2"/>
    <property type="match status" value="1"/>
</dbReference>
<proteinExistence type="predicted"/>
<dbReference type="GO" id="GO:0005930">
    <property type="term" value="C:axoneme"/>
    <property type="evidence" value="ECO:0007669"/>
    <property type="project" value="UniProtKB-SubCell"/>
</dbReference>
<reference evidence="7 8" key="1">
    <citation type="submission" date="2019-07" db="EMBL/GenBank/DDBJ databases">
        <title>Draft genome assembly of a fouling barnacle, Amphibalanus amphitrite (Darwin, 1854): The first reference genome for Thecostraca.</title>
        <authorList>
            <person name="Kim W."/>
        </authorList>
    </citation>
    <scope>NUCLEOTIDE SEQUENCE [LARGE SCALE GENOMIC DNA]</scope>
    <source>
        <strain evidence="7">SNU_AA5</strain>
        <tissue evidence="7">Soma without cirri and trophi</tissue>
    </source>
</reference>
<evidence type="ECO:0000313" key="8">
    <source>
        <dbReference type="Proteomes" id="UP000440578"/>
    </source>
</evidence>
<protein>
    <submittedName>
        <fullName evidence="7">EF-hand domain-containing family member C2</fullName>
    </submittedName>
</protein>
<evidence type="ECO:0000313" key="7">
    <source>
        <dbReference type="EMBL" id="KAF0290237.1"/>
    </source>
</evidence>
<keyword evidence="5" id="KW-0966">Cell projection</keyword>
<dbReference type="SMART" id="SM00676">
    <property type="entry name" value="DM10"/>
    <property type="match status" value="1"/>
</dbReference>
<evidence type="ECO:0000256" key="5">
    <source>
        <dbReference type="ARBA" id="ARBA00023273"/>
    </source>
</evidence>